<keyword evidence="3" id="KW-0238">DNA-binding</keyword>
<evidence type="ECO:0000313" key="9">
    <source>
        <dbReference type="Proteomes" id="UP001056386"/>
    </source>
</evidence>
<feature type="domain" description="HTH lysR-type" evidence="5">
    <location>
        <begin position="1"/>
        <end position="59"/>
    </location>
</feature>
<evidence type="ECO:0000256" key="2">
    <source>
        <dbReference type="ARBA" id="ARBA00023015"/>
    </source>
</evidence>
<dbReference type="SUPFAM" id="SSF53850">
    <property type="entry name" value="Periplasmic binding protein-like II"/>
    <property type="match status" value="1"/>
</dbReference>
<evidence type="ECO:0000256" key="1">
    <source>
        <dbReference type="ARBA" id="ARBA00009437"/>
    </source>
</evidence>
<dbReference type="InterPro" id="IPR036390">
    <property type="entry name" value="WH_DNA-bd_sf"/>
</dbReference>
<proteinExistence type="inferred from homology"/>
<evidence type="ECO:0000256" key="3">
    <source>
        <dbReference type="ARBA" id="ARBA00023125"/>
    </source>
</evidence>
<dbReference type="PROSITE" id="PS50931">
    <property type="entry name" value="HTH_LYSR"/>
    <property type="match status" value="1"/>
</dbReference>
<dbReference type="Gene3D" id="1.10.10.10">
    <property type="entry name" value="Winged helix-like DNA-binding domain superfamily/Winged helix DNA-binding domain"/>
    <property type="match status" value="1"/>
</dbReference>
<reference evidence="6 8" key="1">
    <citation type="submission" date="2020-12" db="EMBL/GenBank/DDBJ databases">
        <title>FDA dAtabase for Regulatory Grade micrObial Sequences (FDA-ARGOS): Supporting development and validation of Infectious Disease Dx tests.</title>
        <authorList>
            <person name="Minogue T."/>
            <person name="Wolcott M."/>
            <person name="Wasieloski L."/>
            <person name="Aguilar W."/>
            <person name="Moore D."/>
            <person name="Jaissle J."/>
            <person name="Tallon L."/>
            <person name="Sadzewicz L."/>
            <person name="Zhao X."/>
            <person name="Boylan J."/>
            <person name="Ott S."/>
            <person name="Bowen H."/>
            <person name="Vavikolanu K."/>
            <person name="Mehta A."/>
            <person name="Aluvathingal J."/>
            <person name="Nadendla S."/>
            <person name="Yan Y."/>
            <person name="Sichtig H."/>
        </authorList>
    </citation>
    <scope>NUCLEOTIDE SEQUENCE [LARGE SCALE GENOMIC DNA]</scope>
    <source>
        <strain evidence="6 8">FDAARGOS_949</strain>
    </source>
</reference>
<gene>
    <name evidence="6" type="ORF">I6H06_19535</name>
    <name evidence="7" type="ORF">NFI99_17785</name>
</gene>
<keyword evidence="2" id="KW-0805">Transcription regulation</keyword>
<dbReference type="Proteomes" id="UP000594892">
    <property type="component" value="Chromosome 2"/>
</dbReference>
<dbReference type="InterPro" id="IPR005119">
    <property type="entry name" value="LysR_subst-bd"/>
</dbReference>
<dbReference type="SUPFAM" id="SSF46785">
    <property type="entry name" value="Winged helix' DNA-binding domain"/>
    <property type="match status" value="1"/>
</dbReference>
<dbReference type="InterPro" id="IPR036388">
    <property type="entry name" value="WH-like_DNA-bd_sf"/>
</dbReference>
<dbReference type="GO" id="GO:0003677">
    <property type="term" value="F:DNA binding"/>
    <property type="evidence" value="ECO:0007669"/>
    <property type="project" value="UniProtKB-KW"/>
</dbReference>
<dbReference type="Pfam" id="PF03466">
    <property type="entry name" value="LysR_substrate"/>
    <property type="match status" value="1"/>
</dbReference>
<evidence type="ECO:0000259" key="5">
    <source>
        <dbReference type="PROSITE" id="PS50931"/>
    </source>
</evidence>
<keyword evidence="4" id="KW-0804">Transcription</keyword>
<dbReference type="PANTHER" id="PTHR30537">
    <property type="entry name" value="HTH-TYPE TRANSCRIPTIONAL REGULATOR"/>
    <property type="match status" value="1"/>
</dbReference>
<dbReference type="GeneID" id="45697126"/>
<dbReference type="RefSeq" id="WP_012734792.1">
    <property type="nucleotide sequence ID" value="NZ_CP021074.1"/>
</dbReference>
<dbReference type="FunFam" id="1.10.10.10:FF:000001">
    <property type="entry name" value="LysR family transcriptional regulator"/>
    <property type="match status" value="1"/>
</dbReference>
<dbReference type="CDD" id="cd08422">
    <property type="entry name" value="PBP2_CrgA_like"/>
    <property type="match status" value="1"/>
</dbReference>
<dbReference type="InterPro" id="IPR000847">
    <property type="entry name" value="LysR_HTH_N"/>
</dbReference>
<evidence type="ECO:0000313" key="8">
    <source>
        <dbReference type="Proteomes" id="UP000594892"/>
    </source>
</evidence>
<accession>A0AAQ0BUN6</accession>
<dbReference type="Pfam" id="PF00126">
    <property type="entry name" value="HTH_1"/>
    <property type="match status" value="1"/>
</dbReference>
<dbReference type="EMBL" id="CP065601">
    <property type="protein sequence ID" value="QPQ94343.1"/>
    <property type="molecule type" value="Genomic_DNA"/>
</dbReference>
<organism evidence="6 8">
    <name type="scientific">Burkholderia glumae</name>
    <name type="common">Pseudomonas glumae</name>
    <dbReference type="NCBI Taxonomy" id="337"/>
    <lineage>
        <taxon>Bacteria</taxon>
        <taxon>Pseudomonadati</taxon>
        <taxon>Pseudomonadota</taxon>
        <taxon>Betaproteobacteria</taxon>
        <taxon>Burkholderiales</taxon>
        <taxon>Burkholderiaceae</taxon>
        <taxon>Burkholderia</taxon>
    </lineage>
</organism>
<evidence type="ECO:0000313" key="7">
    <source>
        <dbReference type="EMBL" id="USS46756.1"/>
    </source>
</evidence>
<reference evidence="7" key="2">
    <citation type="submission" date="2022-06" db="EMBL/GenBank/DDBJ databases">
        <title>Draft genome sequence of Burkholderia glumae strain GR20004 isolated from rice panicle showing bacterial panicle blight.</title>
        <authorList>
            <person name="Choi S.Y."/>
            <person name="Lee Y.H."/>
        </authorList>
    </citation>
    <scope>NUCLEOTIDE SEQUENCE</scope>
    <source>
        <strain evidence="7">GR20004</strain>
    </source>
</reference>
<name>A0AAQ0BUN6_BURGL</name>
<dbReference type="Proteomes" id="UP001056386">
    <property type="component" value="Chromosome 1"/>
</dbReference>
<evidence type="ECO:0000256" key="4">
    <source>
        <dbReference type="ARBA" id="ARBA00023163"/>
    </source>
</evidence>
<keyword evidence="9" id="KW-1185">Reference proteome</keyword>
<dbReference type="AlphaFoldDB" id="A0AAQ0BUN6"/>
<dbReference type="InterPro" id="IPR058163">
    <property type="entry name" value="LysR-type_TF_proteobact-type"/>
</dbReference>
<comment type="similarity">
    <text evidence="1">Belongs to the LysR transcriptional regulatory family.</text>
</comment>
<dbReference type="Gene3D" id="3.40.190.290">
    <property type="match status" value="1"/>
</dbReference>
<protein>
    <submittedName>
        <fullName evidence="6">LysR family transcriptional regulator</fullName>
    </submittedName>
</protein>
<dbReference type="EMBL" id="CP099587">
    <property type="protein sequence ID" value="USS46756.1"/>
    <property type="molecule type" value="Genomic_DNA"/>
</dbReference>
<evidence type="ECO:0000313" key="6">
    <source>
        <dbReference type="EMBL" id="QPQ94343.1"/>
    </source>
</evidence>
<dbReference type="GO" id="GO:0003700">
    <property type="term" value="F:DNA-binding transcription factor activity"/>
    <property type="evidence" value="ECO:0007669"/>
    <property type="project" value="InterPro"/>
</dbReference>
<sequence length="307" mass="32370">MDRLSAMASFVAAIETGSFSAAARRLGIGQPAVSKSIANLERQVGVPLLARTTHGLMPTEAGQQYYERARRLLDDAEEAEQAVRGAGASLAGTLRVGVPVAFARLQLVPALESFLDAHPDLVVELLLDDRHADLGAERIDVALRIGQAAAAGGSGTPAGVRKIGESPRRVVGSHAYFARAGIPHLPQDLARHQVVVHDRRAGGAVWTFRRHDTVLAVETSGRLRVREAEGVRAAALAGLGLAIGSDWLFADALRDGRLAAALEGWTLPPAELWAAFPAGRPATSRARAFVAFVEAMLGVAAAQRDLA</sequence>
<dbReference type="PRINTS" id="PR00039">
    <property type="entry name" value="HTHLYSR"/>
</dbReference>
<dbReference type="PANTHER" id="PTHR30537:SF80">
    <property type="entry name" value="TRANSCRIPTIONAL REGULATOR"/>
    <property type="match status" value="1"/>
</dbReference>